<dbReference type="EMBL" id="CAKLBY020000049">
    <property type="protein sequence ID" value="CAK7919596.1"/>
    <property type="molecule type" value="Genomic_DNA"/>
</dbReference>
<feature type="compositionally biased region" description="Polar residues" evidence="1">
    <location>
        <begin position="415"/>
        <end position="425"/>
    </location>
</feature>
<feature type="region of interest" description="Disordered" evidence="1">
    <location>
        <begin position="406"/>
        <end position="492"/>
    </location>
</feature>
<evidence type="ECO:0000313" key="3">
    <source>
        <dbReference type="Proteomes" id="UP001162060"/>
    </source>
</evidence>
<dbReference type="AlphaFoldDB" id="A0AAV1TIC1"/>
<evidence type="ECO:0000256" key="1">
    <source>
        <dbReference type="SAM" id="MobiDB-lite"/>
    </source>
</evidence>
<proteinExistence type="predicted"/>
<feature type="region of interest" description="Disordered" evidence="1">
    <location>
        <begin position="16"/>
        <end position="55"/>
    </location>
</feature>
<feature type="region of interest" description="Disordered" evidence="1">
    <location>
        <begin position="80"/>
        <end position="114"/>
    </location>
</feature>
<protein>
    <submittedName>
        <fullName evidence="2">Uncharacterized protein</fullName>
    </submittedName>
</protein>
<feature type="compositionally biased region" description="Basic and acidic residues" evidence="1">
    <location>
        <begin position="293"/>
        <end position="303"/>
    </location>
</feature>
<comment type="caution">
    <text evidence="2">The sequence shown here is derived from an EMBL/GenBank/DDBJ whole genome shotgun (WGS) entry which is preliminary data.</text>
</comment>
<sequence>MTDRWTTHQRLINVSNDKLPLPKHQSSQYKNLSQSTVSRARAAGRTSTKDHGHTPSFFAWDQEKALFMPTPVARTLDMTETQSEHDVAVEKSRLAESRQDQVDNDDGSSCEEDGARAGVIGRSIAVSPSREDILDRCPPPVAVAAAGRSPVKVSPSPYCLSSSVRYKHGRRIEDSDIADSTARTRLCVAGVTTEQADRYRMSRTSGKRLRSPSKPTTLWGDPCDSYNRQSGTSVSVTDTPSFSHKRHVHSAAERTFGGSSVFRTLNMDTYGWPPSELVRGQHRSVATGSDANDGEHRFPRDVESEQLPNAPLQRSHSQQCSTDNGNSRMVPIGSEVFDTPLVEPRSYKKTKRVSFHGNGRVNTPDGIAAYPQPRTLPVLADKTTQTEAFLLSTWKPTESDKQDVFARHGGRRNDQGSPLRSSTMTESEHPRQMPSDADNAAGADGVRQRHYRRTSGHLANPIMINPRYLPEPTTFRGRSSYSTMSNDKFPWR</sequence>
<accession>A0AAV1TIC1</accession>
<feature type="region of interest" description="Disordered" evidence="1">
    <location>
        <begin position="200"/>
        <end position="225"/>
    </location>
</feature>
<evidence type="ECO:0000313" key="2">
    <source>
        <dbReference type="EMBL" id="CAK7919596.1"/>
    </source>
</evidence>
<feature type="compositionally biased region" description="Acidic residues" evidence="1">
    <location>
        <begin position="102"/>
        <end position="112"/>
    </location>
</feature>
<organism evidence="2 3">
    <name type="scientific">Peronospora matthiolae</name>
    <dbReference type="NCBI Taxonomy" id="2874970"/>
    <lineage>
        <taxon>Eukaryota</taxon>
        <taxon>Sar</taxon>
        <taxon>Stramenopiles</taxon>
        <taxon>Oomycota</taxon>
        <taxon>Peronosporomycetes</taxon>
        <taxon>Peronosporales</taxon>
        <taxon>Peronosporaceae</taxon>
        <taxon>Peronospora</taxon>
    </lineage>
</organism>
<feature type="compositionally biased region" description="Polar residues" evidence="1">
    <location>
        <begin position="476"/>
        <end position="486"/>
    </location>
</feature>
<reference evidence="2" key="1">
    <citation type="submission" date="2024-01" db="EMBL/GenBank/DDBJ databases">
        <authorList>
            <person name="Webb A."/>
        </authorList>
    </citation>
    <scope>NUCLEOTIDE SEQUENCE</scope>
    <source>
        <strain evidence="2">Pm1</strain>
    </source>
</reference>
<feature type="compositionally biased region" description="Polar residues" evidence="1">
    <location>
        <begin position="312"/>
        <end position="327"/>
    </location>
</feature>
<dbReference type="Proteomes" id="UP001162060">
    <property type="component" value="Unassembled WGS sequence"/>
</dbReference>
<feature type="compositionally biased region" description="Basic and acidic residues" evidence="1">
    <location>
        <begin position="82"/>
        <end position="101"/>
    </location>
</feature>
<feature type="region of interest" description="Disordered" evidence="1">
    <location>
        <begin position="285"/>
        <end position="332"/>
    </location>
</feature>
<name>A0AAV1TIC1_9STRA</name>
<gene>
    <name evidence="2" type="ORF">PM001_LOCUS6043</name>
</gene>
<feature type="compositionally biased region" description="Polar residues" evidence="1">
    <location>
        <begin position="24"/>
        <end position="38"/>
    </location>
</feature>